<feature type="transmembrane region" description="Helical" evidence="1">
    <location>
        <begin position="134"/>
        <end position="156"/>
    </location>
</feature>
<accession>A0A1H3A523</accession>
<evidence type="ECO:0000256" key="1">
    <source>
        <dbReference type="SAM" id="Phobius"/>
    </source>
</evidence>
<sequence length="186" mass="20481">MKPIREEIVLSLDVHSVDRLLDRDGSPLIGPRIHPEVARTIRAEAAEHPKGSRFRIRVGVPSADLGRLNEVRAAIGSHFQEECADAEGEIRALAYKGRWTFLVAFLVVGLVILANEAIVSLFEGRFITVLSESLIIVAWVTLWGPAETLLFSHFPVRRARDLARSLASASVTLKVTETDPAPPRTS</sequence>
<keyword evidence="3" id="KW-1185">Reference proteome</keyword>
<feature type="transmembrane region" description="Helical" evidence="1">
    <location>
        <begin position="99"/>
        <end position="122"/>
    </location>
</feature>
<proteinExistence type="predicted"/>
<reference evidence="3" key="1">
    <citation type="submission" date="2016-10" db="EMBL/GenBank/DDBJ databases">
        <authorList>
            <person name="Varghese N."/>
            <person name="Submissions S."/>
        </authorList>
    </citation>
    <scope>NUCLEOTIDE SEQUENCE [LARGE SCALE GENOMIC DNA]</scope>
    <source>
        <strain evidence="3">DSM 217</strain>
    </source>
</reference>
<protein>
    <submittedName>
        <fullName evidence="2">Uncharacterized protein</fullName>
    </submittedName>
</protein>
<dbReference type="Proteomes" id="UP000198816">
    <property type="component" value="Unassembled WGS sequence"/>
</dbReference>
<evidence type="ECO:0000313" key="2">
    <source>
        <dbReference type="EMBL" id="SDX24511.1"/>
    </source>
</evidence>
<dbReference type="STRING" id="1058.SAMN05421783_11855"/>
<keyword evidence="1" id="KW-0812">Transmembrane</keyword>
<gene>
    <name evidence="2" type="ORF">SAMN05421783_11855</name>
</gene>
<dbReference type="EMBL" id="FNNZ01000018">
    <property type="protein sequence ID" value="SDX24511.1"/>
    <property type="molecule type" value="Genomic_DNA"/>
</dbReference>
<keyword evidence="1" id="KW-0472">Membrane</keyword>
<dbReference type="RefSeq" id="WP_093035081.1">
    <property type="nucleotide sequence ID" value="NZ_FNNZ01000018.1"/>
</dbReference>
<keyword evidence="1" id="KW-1133">Transmembrane helix</keyword>
<dbReference type="OrthoDB" id="653003at2"/>
<organism evidence="2 3">
    <name type="scientific">Thiocapsa roseopersicina</name>
    <dbReference type="NCBI Taxonomy" id="1058"/>
    <lineage>
        <taxon>Bacteria</taxon>
        <taxon>Pseudomonadati</taxon>
        <taxon>Pseudomonadota</taxon>
        <taxon>Gammaproteobacteria</taxon>
        <taxon>Chromatiales</taxon>
        <taxon>Chromatiaceae</taxon>
        <taxon>Thiocapsa</taxon>
    </lineage>
</organism>
<dbReference type="AlphaFoldDB" id="A0A1H3A523"/>
<evidence type="ECO:0000313" key="3">
    <source>
        <dbReference type="Proteomes" id="UP000198816"/>
    </source>
</evidence>
<name>A0A1H3A523_THIRO</name>